<comment type="caution">
    <text evidence="1">The sequence shown here is derived from an EMBL/GenBank/DDBJ whole genome shotgun (WGS) entry which is preliminary data.</text>
</comment>
<gene>
    <name evidence="1" type="ORF">ATANTOWER_016414</name>
</gene>
<protein>
    <submittedName>
        <fullName evidence="1">Uncharacterized protein</fullName>
    </submittedName>
</protein>
<keyword evidence="2" id="KW-1185">Reference proteome</keyword>
<accession>A0ABU7AGE5</accession>
<reference evidence="1 2" key="1">
    <citation type="submission" date="2021-07" db="EMBL/GenBank/DDBJ databases">
        <authorList>
            <person name="Palmer J.M."/>
        </authorList>
    </citation>
    <scope>NUCLEOTIDE SEQUENCE [LARGE SCALE GENOMIC DNA]</scope>
    <source>
        <strain evidence="1 2">AT_MEX2019</strain>
        <tissue evidence="1">Muscle</tissue>
    </source>
</reference>
<sequence length="67" mass="7329">MPPTPRFMPQDGMVGVLCSVIKPPLDITQKGQTGGEHVNVTMKMKTGLLQNFNCPQKNRSTCLQGDI</sequence>
<dbReference type="EMBL" id="JAHUTI010013233">
    <property type="protein sequence ID" value="MED6236933.1"/>
    <property type="molecule type" value="Genomic_DNA"/>
</dbReference>
<proteinExistence type="predicted"/>
<evidence type="ECO:0000313" key="1">
    <source>
        <dbReference type="EMBL" id="MED6236933.1"/>
    </source>
</evidence>
<organism evidence="1 2">
    <name type="scientific">Ataeniobius toweri</name>
    <dbReference type="NCBI Taxonomy" id="208326"/>
    <lineage>
        <taxon>Eukaryota</taxon>
        <taxon>Metazoa</taxon>
        <taxon>Chordata</taxon>
        <taxon>Craniata</taxon>
        <taxon>Vertebrata</taxon>
        <taxon>Euteleostomi</taxon>
        <taxon>Actinopterygii</taxon>
        <taxon>Neopterygii</taxon>
        <taxon>Teleostei</taxon>
        <taxon>Neoteleostei</taxon>
        <taxon>Acanthomorphata</taxon>
        <taxon>Ovalentaria</taxon>
        <taxon>Atherinomorphae</taxon>
        <taxon>Cyprinodontiformes</taxon>
        <taxon>Goodeidae</taxon>
        <taxon>Ataeniobius</taxon>
    </lineage>
</organism>
<evidence type="ECO:0000313" key="2">
    <source>
        <dbReference type="Proteomes" id="UP001345963"/>
    </source>
</evidence>
<name>A0ABU7AGE5_9TELE</name>
<dbReference type="Proteomes" id="UP001345963">
    <property type="component" value="Unassembled WGS sequence"/>
</dbReference>